<dbReference type="EMBL" id="CP002351">
    <property type="protein sequence ID" value="AEH51481.1"/>
    <property type="molecule type" value="Genomic_DNA"/>
</dbReference>
<dbReference type="Proteomes" id="UP000006804">
    <property type="component" value="Chromosome"/>
</dbReference>
<reference evidence="3 4" key="1">
    <citation type="submission" date="2010-11" db="EMBL/GenBank/DDBJ databases">
        <title>The complete genome of Thermotoga thermarum DSM 5069.</title>
        <authorList>
            <consortium name="US DOE Joint Genome Institute (JGI-PGF)"/>
            <person name="Lucas S."/>
            <person name="Copeland A."/>
            <person name="Lapidus A."/>
            <person name="Bruce D."/>
            <person name="Goodwin L."/>
            <person name="Pitluck S."/>
            <person name="Kyrpides N."/>
            <person name="Mavromatis K."/>
            <person name="Ivanova N."/>
            <person name="Zeytun A."/>
            <person name="Brettin T."/>
            <person name="Detter J.C."/>
            <person name="Tapia R."/>
            <person name="Han C."/>
            <person name="Land M."/>
            <person name="Hauser L."/>
            <person name="Markowitz V."/>
            <person name="Cheng J.-F."/>
            <person name="Hugenholtz P."/>
            <person name="Woyke T."/>
            <person name="Wu D."/>
            <person name="Spring S."/>
            <person name="Schroeder M."/>
            <person name="Brambilla E."/>
            <person name="Klenk H.-P."/>
            <person name="Eisen J.A."/>
        </authorList>
    </citation>
    <scope>NUCLEOTIDE SEQUENCE [LARGE SCALE GENOMIC DNA]</scope>
    <source>
        <strain evidence="3 4">DSM 5069</strain>
    </source>
</reference>
<dbReference type="HOGENOM" id="CLU_055360_2_2_0"/>
<proteinExistence type="inferred from homology"/>
<dbReference type="STRING" id="688269.Theth_1422"/>
<dbReference type="PATRIC" id="fig|688269.3.peg.1470"/>
<evidence type="ECO:0000313" key="4">
    <source>
        <dbReference type="Proteomes" id="UP000006804"/>
    </source>
</evidence>
<dbReference type="NCBIfam" id="TIGR00035">
    <property type="entry name" value="asp_race"/>
    <property type="match status" value="1"/>
</dbReference>
<gene>
    <name evidence="3" type="ORF">Theth_1422</name>
</gene>
<name>F7YUK8_9THEM</name>
<keyword evidence="2" id="KW-0413">Isomerase</keyword>
<protein>
    <submittedName>
        <fullName evidence="3">Aspartate racemase</fullName>
    </submittedName>
</protein>
<sequence length="237" mass="26034">MHASGLQVKVPGIVGGMGSLSTVDFLQKVVSLTKADKDQDHLKMVVDFNTAVPDRTTALLYGGEDPTPYLVDSVNRLAKAGADFAVFICNTAYAFLEKVRKQAVIPVLNLPELTVERLCKKGIKRFWLTGTKGLIKSGVYQVAAEKFNVEILIPTEEVQDNLMTIIYSVKAGNVEKAKKVWEEAVEPKLEGYVLLGCTELPVVARSERLKLIDVNLEWAKIVIELCGKAVKEDETGV</sequence>
<dbReference type="eggNOG" id="COG1794">
    <property type="taxonomic scope" value="Bacteria"/>
</dbReference>
<comment type="similarity">
    <text evidence="1">Belongs to the aspartate/glutamate racemases family.</text>
</comment>
<evidence type="ECO:0000313" key="3">
    <source>
        <dbReference type="EMBL" id="AEH51481.1"/>
    </source>
</evidence>
<evidence type="ECO:0000256" key="2">
    <source>
        <dbReference type="ARBA" id="ARBA00023235"/>
    </source>
</evidence>
<dbReference type="Pfam" id="PF01177">
    <property type="entry name" value="Asp_Glu_race"/>
    <property type="match status" value="1"/>
</dbReference>
<accession>F7YUK8</accession>
<dbReference type="InterPro" id="IPR004380">
    <property type="entry name" value="Asp_race"/>
</dbReference>
<dbReference type="InterPro" id="IPR015942">
    <property type="entry name" value="Asp/Glu/hydantoin_racemase"/>
</dbReference>
<dbReference type="PANTHER" id="PTHR21198">
    <property type="entry name" value="GLUTAMATE RACEMASE"/>
    <property type="match status" value="1"/>
</dbReference>
<organism evidence="3 4">
    <name type="scientific">Pseudothermotoga thermarum DSM 5069</name>
    <dbReference type="NCBI Taxonomy" id="688269"/>
    <lineage>
        <taxon>Bacteria</taxon>
        <taxon>Thermotogati</taxon>
        <taxon>Thermotogota</taxon>
        <taxon>Thermotogae</taxon>
        <taxon>Thermotogales</taxon>
        <taxon>Thermotogaceae</taxon>
        <taxon>Pseudothermotoga</taxon>
    </lineage>
</organism>
<keyword evidence="4" id="KW-1185">Reference proteome</keyword>
<dbReference type="GO" id="GO:0047661">
    <property type="term" value="F:amino-acid racemase activity"/>
    <property type="evidence" value="ECO:0007669"/>
    <property type="project" value="InterPro"/>
</dbReference>
<dbReference type="KEGG" id="tta:Theth_1422"/>
<evidence type="ECO:0000256" key="1">
    <source>
        <dbReference type="ARBA" id="ARBA00007847"/>
    </source>
</evidence>
<dbReference type="SUPFAM" id="SSF53681">
    <property type="entry name" value="Aspartate/glutamate racemase"/>
    <property type="match status" value="2"/>
</dbReference>
<dbReference type="AlphaFoldDB" id="F7YUK8"/>
<dbReference type="InterPro" id="IPR001920">
    <property type="entry name" value="Asp/Glu_race"/>
</dbReference>
<dbReference type="Gene3D" id="3.40.50.1860">
    <property type="match status" value="2"/>
</dbReference>
<dbReference type="PANTHER" id="PTHR21198:SF7">
    <property type="entry name" value="ASPARTATE-GLUTAMATE RACEMASE FAMILY"/>
    <property type="match status" value="1"/>
</dbReference>